<dbReference type="RefSeq" id="WP_134561436.1">
    <property type="nucleotide sequence ID" value="NZ_SOFS01000017.1"/>
</dbReference>
<accession>A0ABY2IQ83</accession>
<dbReference type="InterPro" id="IPR023296">
    <property type="entry name" value="Glyco_hydro_beta-prop_sf"/>
</dbReference>
<evidence type="ECO:0000256" key="1">
    <source>
        <dbReference type="ARBA" id="ARBA00009865"/>
    </source>
</evidence>
<reference evidence="5 6" key="1">
    <citation type="submission" date="2019-03" db="EMBL/GenBank/DDBJ databases">
        <title>Genomics of glacier-inhabiting Cryobacterium strains.</title>
        <authorList>
            <person name="Liu Q."/>
            <person name="Xin Y.-H."/>
        </authorList>
    </citation>
    <scope>NUCLEOTIDE SEQUENCE [LARGE SCALE GENOMIC DNA]</scope>
    <source>
        <strain evidence="5 6">MDB1-5</strain>
    </source>
</reference>
<dbReference type="PANTHER" id="PTHR22925:SF3">
    <property type="entry name" value="GLYCOSYL HYDROLASE FAMILY PROTEIN 43"/>
    <property type="match status" value="1"/>
</dbReference>
<sequence length="350" mass="39867">MKFSEDVIRPGRPWLDTSGNRIQAHGGSVIAVDGVFYWYGENKEFTVNGGSIWHWGVRCYSSTDLHNWEDRGLIIPPVEDDADSPLHPSQYLDRPHIIYNEQTKKFVCWVKVMTKGSVQRSTVLVADSILGPYEIVRTWLRPLSMNAGDFDLVVDPHDGKAYCYFERVHSEMIVADLTDDYTDVTGYYSTHFPQPQPPFVREAPSHFRRGGKHYLITSGTTGYYPNPSEVAVAPSYHGPYSILGDPHPSDESHTSFHAQISSVFKHPGKKDLYIALGDRWLPGYLDDSSRAVTEFTKHFAPGNDGDKPMDEFAMVDTAIADYVWLPLRFEGEKAFIDWRDEWSVDEFEDM</sequence>
<dbReference type="Pfam" id="PF04616">
    <property type="entry name" value="Glyco_hydro_43"/>
    <property type="match status" value="1"/>
</dbReference>
<protein>
    <recommendedName>
        <fullName evidence="7">Glycosyl hydrolases family 43</fullName>
    </recommendedName>
</protein>
<evidence type="ECO:0000313" key="5">
    <source>
        <dbReference type="EMBL" id="TFC21133.1"/>
    </source>
</evidence>
<comment type="similarity">
    <text evidence="1 4">Belongs to the glycosyl hydrolase 43 family.</text>
</comment>
<dbReference type="InterPro" id="IPR006710">
    <property type="entry name" value="Glyco_hydro_43"/>
</dbReference>
<evidence type="ECO:0000256" key="3">
    <source>
        <dbReference type="ARBA" id="ARBA00023295"/>
    </source>
</evidence>
<dbReference type="PANTHER" id="PTHR22925">
    <property type="entry name" value="GLYCOSYL HYDROLASE 43 FAMILY MEMBER"/>
    <property type="match status" value="1"/>
</dbReference>
<dbReference type="EMBL" id="SOFS01000017">
    <property type="protein sequence ID" value="TFC21133.1"/>
    <property type="molecule type" value="Genomic_DNA"/>
</dbReference>
<keyword evidence="6" id="KW-1185">Reference proteome</keyword>
<dbReference type="Proteomes" id="UP000297604">
    <property type="component" value="Unassembled WGS sequence"/>
</dbReference>
<evidence type="ECO:0008006" key="7">
    <source>
        <dbReference type="Google" id="ProtNLM"/>
    </source>
</evidence>
<dbReference type="SUPFAM" id="SSF75005">
    <property type="entry name" value="Arabinanase/levansucrase/invertase"/>
    <property type="match status" value="1"/>
</dbReference>
<dbReference type="Gene3D" id="2.115.10.20">
    <property type="entry name" value="Glycosyl hydrolase domain, family 43"/>
    <property type="match status" value="1"/>
</dbReference>
<dbReference type="CDD" id="cd18826">
    <property type="entry name" value="GH43_CtGH43-like"/>
    <property type="match status" value="1"/>
</dbReference>
<gene>
    <name evidence="5" type="ORF">E3O46_07390</name>
</gene>
<evidence type="ECO:0000256" key="4">
    <source>
        <dbReference type="RuleBase" id="RU361187"/>
    </source>
</evidence>
<evidence type="ECO:0000256" key="2">
    <source>
        <dbReference type="ARBA" id="ARBA00022801"/>
    </source>
</evidence>
<proteinExistence type="inferred from homology"/>
<keyword evidence="3 4" id="KW-0326">Glycosidase</keyword>
<keyword evidence="2 4" id="KW-0378">Hydrolase</keyword>
<evidence type="ECO:0000313" key="6">
    <source>
        <dbReference type="Proteomes" id="UP000297604"/>
    </source>
</evidence>
<comment type="caution">
    <text evidence="5">The sequence shown here is derived from an EMBL/GenBank/DDBJ whole genome shotgun (WGS) entry which is preliminary data.</text>
</comment>
<organism evidence="5 6">
    <name type="scientific">Cryobacterium glucosi</name>
    <dbReference type="NCBI Taxonomy" id="1259175"/>
    <lineage>
        <taxon>Bacteria</taxon>
        <taxon>Bacillati</taxon>
        <taxon>Actinomycetota</taxon>
        <taxon>Actinomycetes</taxon>
        <taxon>Micrococcales</taxon>
        <taxon>Microbacteriaceae</taxon>
        <taxon>Cryobacterium</taxon>
    </lineage>
</organism>
<name>A0ABY2IQ83_9MICO</name>